<protein>
    <submittedName>
        <fullName evidence="1">Uncharacterized protein</fullName>
    </submittedName>
</protein>
<dbReference type="Proteomes" id="UP000298416">
    <property type="component" value="Unassembled WGS sequence"/>
</dbReference>
<sequence>MTAHRYCRRSIAAGTDSPLRIHSLDSLADSGLRSSCTLLGLESLTSRTPAAASQGCHAISPSVGYQVPPSGERHSRIHRAVAAVGVSLRLVSFSNHIGCTVNFVGLPWTSRLRLLLIFHSQYYEICSQETIILLDDVKISEQQLIDLVFYLLVLLGAYIQYQEVALALTAYYKVYICKEAAFAAVCLEVKYLWTNDSSRSVSPTTEETLNHLGCSVILLFNFYSPCVSKSCFGNALLTNRFF</sequence>
<gene>
    <name evidence="1" type="ORF">SASPL_145326</name>
</gene>
<dbReference type="AlphaFoldDB" id="A0A8X8Z7K2"/>
<reference evidence="1" key="2">
    <citation type="submission" date="2020-08" db="EMBL/GenBank/DDBJ databases">
        <title>Plant Genome Project.</title>
        <authorList>
            <person name="Zhang R.-G."/>
        </authorList>
    </citation>
    <scope>NUCLEOTIDE SEQUENCE</scope>
    <source>
        <strain evidence="1">Huo1</strain>
        <tissue evidence="1">Leaf</tissue>
    </source>
</reference>
<keyword evidence="2" id="KW-1185">Reference proteome</keyword>
<evidence type="ECO:0000313" key="1">
    <source>
        <dbReference type="EMBL" id="KAG6394736.1"/>
    </source>
</evidence>
<accession>A0A8X8Z7K2</accession>
<organism evidence="1">
    <name type="scientific">Salvia splendens</name>
    <name type="common">Scarlet sage</name>
    <dbReference type="NCBI Taxonomy" id="180675"/>
    <lineage>
        <taxon>Eukaryota</taxon>
        <taxon>Viridiplantae</taxon>
        <taxon>Streptophyta</taxon>
        <taxon>Embryophyta</taxon>
        <taxon>Tracheophyta</taxon>
        <taxon>Spermatophyta</taxon>
        <taxon>Magnoliopsida</taxon>
        <taxon>eudicotyledons</taxon>
        <taxon>Gunneridae</taxon>
        <taxon>Pentapetalae</taxon>
        <taxon>asterids</taxon>
        <taxon>lamiids</taxon>
        <taxon>Lamiales</taxon>
        <taxon>Lamiaceae</taxon>
        <taxon>Nepetoideae</taxon>
        <taxon>Mentheae</taxon>
        <taxon>Salviinae</taxon>
        <taxon>Salvia</taxon>
        <taxon>Salvia subgen. Calosphace</taxon>
        <taxon>core Calosphace</taxon>
    </lineage>
</organism>
<evidence type="ECO:0000313" key="2">
    <source>
        <dbReference type="Proteomes" id="UP000298416"/>
    </source>
</evidence>
<reference evidence="1" key="1">
    <citation type="submission" date="2018-01" db="EMBL/GenBank/DDBJ databases">
        <authorList>
            <person name="Mao J.F."/>
        </authorList>
    </citation>
    <scope>NUCLEOTIDE SEQUENCE</scope>
    <source>
        <strain evidence="1">Huo1</strain>
        <tissue evidence="1">Leaf</tissue>
    </source>
</reference>
<dbReference type="EMBL" id="PNBA02000017">
    <property type="protein sequence ID" value="KAG6394736.1"/>
    <property type="molecule type" value="Genomic_DNA"/>
</dbReference>
<comment type="caution">
    <text evidence="1">The sequence shown here is derived from an EMBL/GenBank/DDBJ whole genome shotgun (WGS) entry which is preliminary data.</text>
</comment>
<name>A0A8X8Z7K2_SALSN</name>
<proteinExistence type="predicted"/>